<feature type="signal peptide" evidence="1">
    <location>
        <begin position="1"/>
        <end position="33"/>
    </location>
</feature>
<comment type="caution">
    <text evidence="2">The sequence shown here is derived from an EMBL/GenBank/DDBJ whole genome shotgun (WGS) entry which is preliminary data.</text>
</comment>
<organism evidence="2 3">
    <name type="scientific">Henriciella algicola</name>
    <dbReference type="NCBI Taxonomy" id="1608422"/>
    <lineage>
        <taxon>Bacteria</taxon>
        <taxon>Pseudomonadati</taxon>
        <taxon>Pseudomonadota</taxon>
        <taxon>Alphaproteobacteria</taxon>
        <taxon>Hyphomonadales</taxon>
        <taxon>Hyphomonadaceae</taxon>
        <taxon>Henriciella</taxon>
    </lineage>
</organism>
<dbReference type="RefSeq" id="WP_119452405.1">
    <property type="nucleotide sequence ID" value="NZ_QWGA01000003.1"/>
</dbReference>
<reference evidence="2 3" key="1">
    <citation type="submission" date="2018-08" db="EMBL/GenBank/DDBJ databases">
        <title>Henriciella mobilis sp. nov., isolated from seawater.</title>
        <authorList>
            <person name="Cheng H."/>
            <person name="Wu Y.-H."/>
            <person name="Xu X.-W."/>
            <person name="Guo L.-L."/>
        </authorList>
    </citation>
    <scope>NUCLEOTIDE SEQUENCE [LARGE SCALE GENOMIC DNA]</scope>
    <source>
        <strain evidence="2 3">CCUG67844</strain>
    </source>
</reference>
<dbReference type="Proteomes" id="UP000265845">
    <property type="component" value="Unassembled WGS sequence"/>
</dbReference>
<dbReference type="Pfam" id="PF04214">
    <property type="entry name" value="DUF411"/>
    <property type="match status" value="1"/>
</dbReference>
<dbReference type="OrthoDB" id="14727at2"/>
<keyword evidence="3" id="KW-1185">Reference proteome</keyword>
<evidence type="ECO:0000313" key="2">
    <source>
        <dbReference type="EMBL" id="RIJ30904.1"/>
    </source>
</evidence>
<dbReference type="InterPro" id="IPR007332">
    <property type="entry name" value="DUF411"/>
</dbReference>
<keyword evidence="1" id="KW-0732">Signal</keyword>
<evidence type="ECO:0000256" key="1">
    <source>
        <dbReference type="SAM" id="SignalP"/>
    </source>
</evidence>
<proteinExistence type="predicted"/>
<sequence length="160" mass="17085">MPKFFASAIASLALAGAVFTGWSLFSAPMPAHAQTMNVHKTPWCGCCAKWAEHLEENGFDVVIHEHEDLTPIRSELGVPGELQSCHTGEVNGYAVEGHVPASDIRRLLAELPAARGLSVPGMPAGSPGMEMGDRVDAYDVILFGDEGQEVWASHGDGHDH</sequence>
<gene>
    <name evidence="2" type="ORF">D1222_01145</name>
</gene>
<dbReference type="EMBL" id="QWGA01000003">
    <property type="protein sequence ID" value="RIJ30904.1"/>
    <property type="molecule type" value="Genomic_DNA"/>
</dbReference>
<evidence type="ECO:0000313" key="3">
    <source>
        <dbReference type="Proteomes" id="UP000265845"/>
    </source>
</evidence>
<name>A0A399RKU9_9PROT</name>
<dbReference type="AlphaFoldDB" id="A0A399RKU9"/>
<protein>
    <submittedName>
        <fullName evidence="2">DUF411 domain-containing protein</fullName>
    </submittedName>
</protein>
<dbReference type="InterPro" id="IPR036249">
    <property type="entry name" value="Thioredoxin-like_sf"/>
</dbReference>
<dbReference type="SUPFAM" id="SSF52833">
    <property type="entry name" value="Thioredoxin-like"/>
    <property type="match status" value="1"/>
</dbReference>
<feature type="chain" id="PRO_5017321257" evidence="1">
    <location>
        <begin position="34"/>
        <end position="160"/>
    </location>
</feature>
<accession>A0A399RKU9</accession>